<name>A0A484IEW8_9ARCH</name>
<keyword evidence="5" id="KW-0350">Heme biosynthesis</keyword>
<evidence type="ECO:0000256" key="8">
    <source>
        <dbReference type="ARBA" id="ARBA00032837"/>
    </source>
</evidence>
<evidence type="ECO:0000313" key="16">
    <source>
        <dbReference type="Proteomes" id="UP000294299"/>
    </source>
</evidence>
<dbReference type="GO" id="GO:0008270">
    <property type="term" value="F:zinc ion binding"/>
    <property type="evidence" value="ECO:0007669"/>
    <property type="project" value="TreeGrafter"/>
</dbReference>
<dbReference type="PANTHER" id="PTHR11458:SF0">
    <property type="entry name" value="DELTA-AMINOLEVULINIC ACID DEHYDRATASE"/>
    <property type="match status" value="1"/>
</dbReference>
<proteinExistence type="inferred from homology"/>
<dbReference type="OrthoDB" id="8493at2157"/>
<dbReference type="GO" id="GO:0005829">
    <property type="term" value="C:cytosol"/>
    <property type="evidence" value="ECO:0007669"/>
    <property type="project" value="TreeGrafter"/>
</dbReference>
<keyword evidence="6 15" id="KW-0456">Lyase</keyword>
<feature type="binding site" evidence="11">
    <location>
        <position position="342"/>
    </location>
    <ligand>
        <name>5-aminolevulinate</name>
        <dbReference type="ChEBI" id="CHEBI:356416"/>
        <label>2</label>
    </ligand>
</feature>
<evidence type="ECO:0000256" key="14">
    <source>
        <dbReference type="RuleBase" id="RU004161"/>
    </source>
</evidence>
<dbReference type="SUPFAM" id="SSF51569">
    <property type="entry name" value="Aldolase"/>
    <property type="match status" value="1"/>
</dbReference>
<feature type="active site" description="Schiff-base intermediate with substrate" evidence="10">
    <location>
        <position position="224"/>
    </location>
</feature>
<dbReference type="Pfam" id="PF00490">
    <property type="entry name" value="ALAD"/>
    <property type="match status" value="1"/>
</dbReference>
<dbReference type="AlphaFoldDB" id="A0A484IEW8"/>
<dbReference type="GO" id="GO:0004655">
    <property type="term" value="F:porphobilinogen synthase activity"/>
    <property type="evidence" value="ECO:0007669"/>
    <property type="project" value="UniProtKB-EC"/>
</dbReference>
<dbReference type="Gene3D" id="3.20.20.70">
    <property type="entry name" value="Aldolase class I"/>
    <property type="match status" value="1"/>
</dbReference>
<keyword evidence="12" id="KW-0862">Zinc</keyword>
<protein>
    <recommendedName>
        <fullName evidence="4">Delta-aminolevulinic acid dehydratase</fullName>
        <ecNumber evidence="3">4.2.1.24</ecNumber>
    </recommendedName>
    <alternativeName>
        <fullName evidence="8">Porphobilinogen synthase</fullName>
    </alternativeName>
</protein>
<evidence type="ECO:0000256" key="1">
    <source>
        <dbReference type="ARBA" id="ARBA00004694"/>
    </source>
</evidence>
<dbReference type="UniPathway" id="UPA00251">
    <property type="reaction ID" value="UER00318"/>
</dbReference>
<evidence type="ECO:0000256" key="2">
    <source>
        <dbReference type="ARBA" id="ARBA00008055"/>
    </source>
</evidence>
<dbReference type="SMART" id="SM01004">
    <property type="entry name" value="ALAD"/>
    <property type="match status" value="1"/>
</dbReference>
<evidence type="ECO:0000256" key="13">
    <source>
        <dbReference type="PIRSR" id="PIRSR001415-5"/>
    </source>
</evidence>
<dbReference type="PANTHER" id="PTHR11458">
    <property type="entry name" value="DELTA-AMINOLEVULINIC ACID DEHYDRATASE"/>
    <property type="match status" value="1"/>
</dbReference>
<keyword evidence="16" id="KW-1185">Reference proteome</keyword>
<dbReference type="FunFam" id="3.20.20.70:FF:000019">
    <property type="entry name" value="Delta-aminolevulinic acid dehydratase"/>
    <property type="match status" value="1"/>
</dbReference>
<dbReference type="InterPro" id="IPR013785">
    <property type="entry name" value="Aldolase_TIM"/>
</dbReference>
<comment type="catalytic activity">
    <reaction evidence="9">
        <text>2 5-aminolevulinate = porphobilinogen + 2 H2O + H(+)</text>
        <dbReference type="Rhea" id="RHEA:24064"/>
        <dbReference type="ChEBI" id="CHEBI:15377"/>
        <dbReference type="ChEBI" id="CHEBI:15378"/>
        <dbReference type="ChEBI" id="CHEBI:58126"/>
        <dbReference type="ChEBI" id="CHEBI:356416"/>
        <dbReference type="EC" id="4.2.1.24"/>
    </reaction>
</comment>
<feature type="binding site" evidence="11">
    <location>
        <position position="246"/>
    </location>
    <ligand>
        <name>5-aminolevulinate</name>
        <dbReference type="ChEBI" id="CHEBI:356416"/>
        <label>1</label>
    </ligand>
</feature>
<keyword evidence="7" id="KW-0627">Porphyrin biosynthesis</keyword>
<organism evidence="15 16">
    <name type="scientific">Candidatus Nitrosocosmicus franklandianus</name>
    <dbReference type="NCBI Taxonomy" id="1798806"/>
    <lineage>
        <taxon>Archaea</taxon>
        <taxon>Nitrososphaerota</taxon>
        <taxon>Nitrososphaeria</taxon>
        <taxon>Nitrososphaerales</taxon>
        <taxon>Nitrososphaeraceae</taxon>
        <taxon>Candidatus Nitrosocosmicus</taxon>
    </lineage>
</organism>
<evidence type="ECO:0000256" key="6">
    <source>
        <dbReference type="ARBA" id="ARBA00023239"/>
    </source>
</evidence>
<evidence type="ECO:0000256" key="3">
    <source>
        <dbReference type="ARBA" id="ARBA00012053"/>
    </source>
</evidence>
<feature type="active site" description="Schiff-base intermediate with substrate" evidence="10">
    <location>
        <position position="277"/>
    </location>
</feature>
<dbReference type="NCBIfam" id="NF006762">
    <property type="entry name" value="PRK09283.1"/>
    <property type="match status" value="1"/>
</dbReference>
<comment type="similarity">
    <text evidence="2 14">Belongs to the ALAD family.</text>
</comment>
<dbReference type="EC" id="4.2.1.24" evidence="3"/>
<feature type="binding site" evidence="13">
    <location>
        <position position="262"/>
    </location>
    <ligand>
        <name>Mg(2+)</name>
        <dbReference type="ChEBI" id="CHEBI:18420"/>
    </ligand>
</feature>
<feature type="binding site" evidence="11">
    <location>
        <position position="234"/>
    </location>
    <ligand>
        <name>5-aminolevulinate</name>
        <dbReference type="ChEBI" id="CHEBI:356416"/>
        <label>1</label>
    </ligand>
</feature>
<feature type="binding site" evidence="11">
    <location>
        <position position="303"/>
    </location>
    <ligand>
        <name>5-aminolevulinate</name>
        <dbReference type="ChEBI" id="CHEBI:356416"/>
        <label>2</label>
    </ligand>
</feature>
<evidence type="ECO:0000256" key="5">
    <source>
        <dbReference type="ARBA" id="ARBA00023133"/>
    </source>
</evidence>
<comment type="pathway">
    <text evidence="1">Porphyrin-containing compound metabolism; protoporphyrin-IX biosynthesis; coproporphyrinogen-III from 5-aminolevulinate: step 1/4.</text>
</comment>
<evidence type="ECO:0000256" key="10">
    <source>
        <dbReference type="PIRSR" id="PIRSR001415-1"/>
    </source>
</evidence>
<keyword evidence="12" id="KW-0479">Metal-binding</keyword>
<evidence type="ECO:0000256" key="4">
    <source>
        <dbReference type="ARBA" id="ARBA00020771"/>
    </source>
</evidence>
<dbReference type="PIRSF" id="PIRSF001415">
    <property type="entry name" value="Porphbilin_synth"/>
    <property type="match status" value="1"/>
</dbReference>
<reference evidence="15 16" key="1">
    <citation type="submission" date="2019-02" db="EMBL/GenBank/DDBJ databases">
        <authorList>
            <person name="Lehtovirta-Morley E L."/>
        </authorList>
    </citation>
    <scope>NUCLEOTIDE SEQUENCE [LARGE SCALE GENOMIC DNA]</scope>
    <source>
        <strain evidence="15">NFRAN1</strain>
    </source>
</reference>
<dbReference type="CDD" id="cd00384">
    <property type="entry name" value="ALAD_PBGS"/>
    <property type="match status" value="1"/>
</dbReference>
<feature type="binding site" evidence="12">
    <location>
        <position position="149"/>
    </location>
    <ligand>
        <name>Zn(2+)</name>
        <dbReference type="ChEBI" id="CHEBI:29105"/>
        <note>catalytic</note>
    </ligand>
</feature>
<dbReference type="PRINTS" id="PR00144">
    <property type="entry name" value="DALDHYDRTASE"/>
</dbReference>
<evidence type="ECO:0000256" key="7">
    <source>
        <dbReference type="ARBA" id="ARBA00023244"/>
    </source>
</evidence>
<feature type="binding site" evidence="12">
    <location>
        <position position="151"/>
    </location>
    <ligand>
        <name>Zn(2+)</name>
        <dbReference type="ChEBI" id="CHEBI:29105"/>
        <note>catalytic</note>
    </ligand>
</feature>
<evidence type="ECO:0000256" key="9">
    <source>
        <dbReference type="ARBA" id="ARBA00047651"/>
    </source>
</evidence>
<feature type="binding site" evidence="12">
    <location>
        <position position="159"/>
    </location>
    <ligand>
        <name>Zn(2+)</name>
        <dbReference type="ChEBI" id="CHEBI:29105"/>
        <note>catalytic</note>
    </ligand>
</feature>
<keyword evidence="13" id="KW-0460">Magnesium</keyword>
<dbReference type="InterPro" id="IPR001731">
    <property type="entry name" value="ALAD"/>
</dbReference>
<dbReference type="GO" id="GO:0006782">
    <property type="term" value="P:protoporphyrinogen IX biosynthetic process"/>
    <property type="evidence" value="ECO:0007669"/>
    <property type="project" value="UniProtKB-UniPathway"/>
</dbReference>
<evidence type="ECO:0000256" key="12">
    <source>
        <dbReference type="PIRSR" id="PIRSR001415-3"/>
    </source>
</evidence>
<accession>A0A484IEW8</accession>
<gene>
    <name evidence="15" type="primary">hemB</name>
    <name evidence="15" type="ORF">NFRAN_2249</name>
</gene>
<dbReference type="KEGG" id="nfn:NFRAN_2249"/>
<dbReference type="Proteomes" id="UP000294299">
    <property type="component" value="Chromosome NFRAN"/>
</dbReference>
<sequence>MSRQNKKNSKTKLNKYSWLVDFGYQQSYNLFPKMRLRRLRKSSAIRDLFQETRLSPKDLVLPLFIQEGIDSNVEIDAMPGIFRFSPKTVIQEIEECVNTKICAVILFGLPKKKDSFGRRSYDNKGVVQQTIKSIRDNFGDKIVIITDVCLCQYTSHGHCGIIYGNQIDNDKTIDTLAKTALSHAEAGADIVAPSAMMDGQVRKIRDLLDKNSCTNTLIMGYSAKQASSFFSPFRDAAHSKPGFGDRKTYQMDYSNPREASREIKSDIEEGADVLMIKPALSNLDLIYEAKINTLHPIAAYSVSGEYSMIKAAAMNQWIDEDQAITESLTAIKRAGANIIISYYAKRMAEILNSK</sequence>
<evidence type="ECO:0000256" key="11">
    <source>
        <dbReference type="PIRSR" id="PIRSR001415-2"/>
    </source>
</evidence>
<dbReference type="EMBL" id="LR216287">
    <property type="protein sequence ID" value="VFJ14571.1"/>
    <property type="molecule type" value="Genomic_DNA"/>
</dbReference>
<evidence type="ECO:0000313" key="15">
    <source>
        <dbReference type="EMBL" id="VFJ14571.1"/>
    </source>
</evidence>